<sequence>MTHPSHDRDPVRARVDPQSLAQGYERQDAQPRGILLAGALILAALLATALGVAWMLAGLRTHDAQQQPPLTAVESEPLRAPAPRLEADPVADGRRLAHRARERLKEYGWIDRQAGIARIPLEEAQRLLVARGWPNPADAEAQP</sequence>
<keyword evidence="2" id="KW-0472">Membrane</keyword>
<organism evidence="3 4">
    <name type="scientific">Pseudomonas mangiferae</name>
    <dbReference type="NCBI Taxonomy" id="2593654"/>
    <lineage>
        <taxon>Bacteria</taxon>
        <taxon>Pseudomonadati</taxon>
        <taxon>Pseudomonadota</taxon>
        <taxon>Gammaproteobacteria</taxon>
        <taxon>Pseudomonadales</taxon>
        <taxon>Pseudomonadaceae</taxon>
        <taxon>Pseudomonas</taxon>
    </lineage>
</organism>
<feature type="region of interest" description="Disordered" evidence="1">
    <location>
        <begin position="1"/>
        <end position="21"/>
    </location>
</feature>
<dbReference type="EMBL" id="VJOY01000012">
    <property type="protein sequence ID" value="TRX73748.1"/>
    <property type="molecule type" value="Genomic_DNA"/>
</dbReference>
<keyword evidence="4" id="KW-1185">Reference proteome</keyword>
<keyword evidence="2" id="KW-1133">Transmembrane helix</keyword>
<keyword evidence="2" id="KW-0812">Transmembrane</keyword>
<protein>
    <submittedName>
        <fullName evidence="3">Uncharacterized protein</fullName>
    </submittedName>
</protein>
<evidence type="ECO:0000256" key="2">
    <source>
        <dbReference type="SAM" id="Phobius"/>
    </source>
</evidence>
<dbReference type="RefSeq" id="WP_143489483.1">
    <property type="nucleotide sequence ID" value="NZ_VJOY01000012.1"/>
</dbReference>
<accession>A0A553GW63</accession>
<dbReference type="AlphaFoldDB" id="A0A553GW63"/>
<feature type="compositionally biased region" description="Basic and acidic residues" evidence="1">
    <location>
        <begin position="1"/>
        <end position="15"/>
    </location>
</feature>
<dbReference type="Proteomes" id="UP000315235">
    <property type="component" value="Unassembled WGS sequence"/>
</dbReference>
<proteinExistence type="predicted"/>
<feature type="transmembrane region" description="Helical" evidence="2">
    <location>
        <begin position="34"/>
        <end position="57"/>
    </location>
</feature>
<name>A0A553GW63_9PSED</name>
<evidence type="ECO:0000313" key="3">
    <source>
        <dbReference type="EMBL" id="TRX73748.1"/>
    </source>
</evidence>
<gene>
    <name evidence="3" type="ORF">FM069_16600</name>
</gene>
<evidence type="ECO:0000256" key="1">
    <source>
        <dbReference type="SAM" id="MobiDB-lite"/>
    </source>
</evidence>
<comment type="caution">
    <text evidence="3">The sequence shown here is derived from an EMBL/GenBank/DDBJ whole genome shotgun (WGS) entry which is preliminary data.</text>
</comment>
<evidence type="ECO:0000313" key="4">
    <source>
        <dbReference type="Proteomes" id="UP000315235"/>
    </source>
</evidence>
<reference evidence="3 4" key="1">
    <citation type="submission" date="2019-07" db="EMBL/GenBank/DDBJ databases">
        <title>Pseudomonas mangiferae sp. nov., isolated from bark of mango tree in Thailand.</title>
        <authorList>
            <person name="Srisuk N."/>
            <person name="Anurat P."/>
        </authorList>
    </citation>
    <scope>NUCLEOTIDE SEQUENCE [LARGE SCALE GENOMIC DNA]</scope>
    <source>
        <strain evidence="3 4">DMKU_BBB3-04</strain>
    </source>
</reference>
<dbReference type="OrthoDB" id="129807at2"/>